<protein>
    <submittedName>
        <fullName evidence="1">Uncharacterized protein</fullName>
    </submittedName>
</protein>
<dbReference type="Proteomes" id="UP000828390">
    <property type="component" value="Unassembled WGS sequence"/>
</dbReference>
<sequence>MKHNLQIPDFIMKKIGTNANLQEFTTLELLVEALTELELLKTRLQSFESSELTNSTLRNSEKMTGDSIMMEGVLSDWNSALDEASSSTVTLPNIREALPVMQPPLQSSSEPNTVIYDSQTSATPSCSKPYDVDIPIKSQVTVSQKQSITDIPEVVATKQDSQLSIPGLLGPGSIEVATKQDSQLSITGLLRPG</sequence>
<name>A0A9D4K2V0_DREPO</name>
<reference evidence="1" key="1">
    <citation type="journal article" date="2019" name="bioRxiv">
        <title>The Genome of the Zebra Mussel, Dreissena polymorpha: A Resource for Invasive Species Research.</title>
        <authorList>
            <person name="McCartney M.A."/>
            <person name="Auch B."/>
            <person name="Kono T."/>
            <person name="Mallez S."/>
            <person name="Zhang Y."/>
            <person name="Obille A."/>
            <person name="Becker A."/>
            <person name="Abrahante J.E."/>
            <person name="Garbe J."/>
            <person name="Badalamenti J.P."/>
            <person name="Herman A."/>
            <person name="Mangelson H."/>
            <person name="Liachko I."/>
            <person name="Sullivan S."/>
            <person name="Sone E.D."/>
            <person name="Koren S."/>
            <person name="Silverstein K.A.T."/>
            <person name="Beckman K.B."/>
            <person name="Gohl D.M."/>
        </authorList>
    </citation>
    <scope>NUCLEOTIDE SEQUENCE</scope>
    <source>
        <strain evidence="1">Duluth1</strain>
        <tissue evidence="1">Whole animal</tissue>
    </source>
</reference>
<dbReference type="AlphaFoldDB" id="A0A9D4K2V0"/>
<gene>
    <name evidence="1" type="ORF">DPMN_104709</name>
</gene>
<keyword evidence="2" id="KW-1185">Reference proteome</keyword>
<evidence type="ECO:0000313" key="2">
    <source>
        <dbReference type="Proteomes" id="UP000828390"/>
    </source>
</evidence>
<reference evidence="1" key="2">
    <citation type="submission" date="2020-11" db="EMBL/GenBank/DDBJ databases">
        <authorList>
            <person name="McCartney M.A."/>
            <person name="Auch B."/>
            <person name="Kono T."/>
            <person name="Mallez S."/>
            <person name="Becker A."/>
            <person name="Gohl D.M."/>
            <person name="Silverstein K.A.T."/>
            <person name="Koren S."/>
            <person name="Bechman K.B."/>
            <person name="Herman A."/>
            <person name="Abrahante J.E."/>
            <person name="Garbe J."/>
        </authorList>
    </citation>
    <scope>NUCLEOTIDE SEQUENCE</scope>
    <source>
        <strain evidence="1">Duluth1</strain>
        <tissue evidence="1">Whole animal</tissue>
    </source>
</reference>
<dbReference type="EMBL" id="JAIWYP010000004">
    <property type="protein sequence ID" value="KAH3831442.1"/>
    <property type="molecule type" value="Genomic_DNA"/>
</dbReference>
<organism evidence="1 2">
    <name type="scientific">Dreissena polymorpha</name>
    <name type="common">Zebra mussel</name>
    <name type="synonym">Mytilus polymorpha</name>
    <dbReference type="NCBI Taxonomy" id="45954"/>
    <lineage>
        <taxon>Eukaryota</taxon>
        <taxon>Metazoa</taxon>
        <taxon>Spiralia</taxon>
        <taxon>Lophotrochozoa</taxon>
        <taxon>Mollusca</taxon>
        <taxon>Bivalvia</taxon>
        <taxon>Autobranchia</taxon>
        <taxon>Heteroconchia</taxon>
        <taxon>Euheterodonta</taxon>
        <taxon>Imparidentia</taxon>
        <taxon>Neoheterodontei</taxon>
        <taxon>Myida</taxon>
        <taxon>Dreissenoidea</taxon>
        <taxon>Dreissenidae</taxon>
        <taxon>Dreissena</taxon>
    </lineage>
</organism>
<accession>A0A9D4K2V0</accession>
<evidence type="ECO:0000313" key="1">
    <source>
        <dbReference type="EMBL" id="KAH3831442.1"/>
    </source>
</evidence>
<proteinExistence type="predicted"/>
<comment type="caution">
    <text evidence="1">The sequence shown here is derived from an EMBL/GenBank/DDBJ whole genome shotgun (WGS) entry which is preliminary data.</text>
</comment>